<evidence type="ECO:0000256" key="2">
    <source>
        <dbReference type="ARBA" id="ARBA00004389"/>
    </source>
</evidence>
<keyword evidence="9" id="KW-0812">Transmembrane</keyword>
<evidence type="ECO:0000256" key="6">
    <source>
        <dbReference type="ARBA" id="ARBA00023163"/>
    </source>
</evidence>
<accession>I3SEC9</accession>
<keyword evidence="9" id="KW-0472">Membrane</keyword>
<feature type="region of interest" description="Disordered" evidence="8">
    <location>
        <begin position="72"/>
        <end position="105"/>
    </location>
</feature>
<dbReference type="EMBL" id="BT138826">
    <property type="protein sequence ID" value="AFK38621.1"/>
    <property type="molecule type" value="mRNA"/>
</dbReference>
<evidence type="ECO:0000313" key="11">
    <source>
        <dbReference type="EMBL" id="AFK38621.1"/>
    </source>
</evidence>
<proteinExistence type="evidence at transcript level"/>
<feature type="transmembrane region" description="Helical" evidence="9">
    <location>
        <begin position="252"/>
        <end position="275"/>
    </location>
</feature>
<dbReference type="GO" id="GO:0005634">
    <property type="term" value="C:nucleus"/>
    <property type="evidence" value="ECO:0007669"/>
    <property type="project" value="UniProtKB-SubCell"/>
</dbReference>
<sequence>MDTSEQLDWEAFLEFEVDDFFMDAPPPSLAVGSSPDPVLSEIENLLMDDEPAVLPSESEDYDKLLAEILAEPHPHSDNSRVEPPTPEEASNETVSKKQIRQMRNRDSAVKSRERKKLYVKNLEMKSRYYEGECRRLAHLLQCCYAENSALRLCLQSRGAFGASMTMQESAVLLLESLLLGSLLWFMGTMCQLSLPLILWLTVVLLRENMEQKDLRRVARKGPGSKIFEYFLMESFVRSRRCRASRTKMKFDFFNVLQLLRVVFQVFYSFFLSLSLSPCFSVLLDRVVIRKYVKKN</sequence>
<comment type="similarity">
    <text evidence="3">Belongs to the bZIP family.</text>
</comment>
<evidence type="ECO:0000259" key="10">
    <source>
        <dbReference type="PROSITE" id="PS00036"/>
    </source>
</evidence>
<protein>
    <recommendedName>
        <fullName evidence="10">BZIP domain-containing protein</fullName>
    </recommendedName>
</protein>
<dbReference type="SMART" id="SM00338">
    <property type="entry name" value="BRLZ"/>
    <property type="match status" value="1"/>
</dbReference>
<evidence type="ECO:0000256" key="8">
    <source>
        <dbReference type="SAM" id="MobiDB-lite"/>
    </source>
</evidence>
<evidence type="ECO:0000256" key="9">
    <source>
        <dbReference type="SAM" id="Phobius"/>
    </source>
</evidence>
<dbReference type="Pfam" id="PF00170">
    <property type="entry name" value="bZIP_1"/>
    <property type="match status" value="1"/>
</dbReference>
<evidence type="ECO:0000256" key="3">
    <source>
        <dbReference type="ARBA" id="ARBA00007163"/>
    </source>
</evidence>
<dbReference type="SUPFAM" id="SSF57959">
    <property type="entry name" value="Leucine zipper domain"/>
    <property type="match status" value="1"/>
</dbReference>
<dbReference type="CDD" id="cd14704">
    <property type="entry name" value="bZIP_HY5-like"/>
    <property type="match status" value="1"/>
</dbReference>
<feature type="transmembrane region" description="Helical" evidence="9">
    <location>
        <begin position="182"/>
        <end position="205"/>
    </location>
</feature>
<dbReference type="GO" id="GO:0003700">
    <property type="term" value="F:DNA-binding transcription factor activity"/>
    <property type="evidence" value="ECO:0007669"/>
    <property type="project" value="InterPro"/>
</dbReference>
<dbReference type="GO" id="GO:0005789">
    <property type="term" value="C:endoplasmic reticulum membrane"/>
    <property type="evidence" value="ECO:0007669"/>
    <property type="project" value="UniProtKB-SubCell"/>
</dbReference>
<name>I3SEC9_LOTJA</name>
<evidence type="ECO:0000256" key="1">
    <source>
        <dbReference type="ARBA" id="ARBA00004123"/>
    </source>
</evidence>
<dbReference type="InterPro" id="IPR046347">
    <property type="entry name" value="bZIP_sf"/>
</dbReference>
<keyword evidence="6" id="KW-0804">Transcription</keyword>
<dbReference type="InterPro" id="IPR004827">
    <property type="entry name" value="bZIP"/>
</dbReference>
<keyword evidence="7" id="KW-0539">Nucleus</keyword>
<dbReference type="Gene3D" id="1.20.5.170">
    <property type="match status" value="1"/>
</dbReference>
<keyword evidence="4" id="KW-0805">Transcription regulation</keyword>
<evidence type="ECO:0000256" key="7">
    <source>
        <dbReference type="ARBA" id="ARBA00023242"/>
    </source>
</evidence>
<dbReference type="GO" id="GO:0003677">
    <property type="term" value="F:DNA binding"/>
    <property type="evidence" value="ECO:0007669"/>
    <property type="project" value="UniProtKB-KW"/>
</dbReference>
<dbReference type="PANTHER" id="PTHR47416:SF8">
    <property type="entry name" value="BASIC-LEUCINE ZIPPER TRANSCRIPTION FACTOR E-RELATED"/>
    <property type="match status" value="1"/>
</dbReference>
<dbReference type="PANTHER" id="PTHR47416">
    <property type="entry name" value="BASIC-LEUCINE ZIPPER TRANSCRIPTION FACTOR F-RELATED"/>
    <property type="match status" value="1"/>
</dbReference>
<comment type="subcellular location">
    <subcellularLocation>
        <location evidence="2">Endoplasmic reticulum membrane</location>
        <topology evidence="2">Single-pass membrane protein</topology>
    </subcellularLocation>
    <subcellularLocation>
        <location evidence="1">Nucleus</location>
    </subcellularLocation>
</comment>
<feature type="domain" description="BZIP" evidence="10">
    <location>
        <begin position="100"/>
        <end position="114"/>
    </location>
</feature>
<organism evidence="11">
    <name type="scientific">Lotus japonicus</name>
    <name type="common">Lotus corniculatus var. japonicus</name>
    <dbReference type="NCBI Taxonomy" id="34305"/>
    <lineage>
        <taxon>Eukaryota</taxon>
        <taxon>Viridiplantae</taxon>
        <taxon>Streptophyta</taxon>
        <taxon>Embryophyta</taxon>
        <taxon>Tracheophyta</taxon>
        <taxon>Spermatophyta</taxon>
        <taxon>Magnoliopsida</taxon>
        <taxon>eudicotyledons</taxon>
        <taxon>Gunneridae</taxon>
        <taxon>Pentapetalae</taxon>
        <taxon>rosids</taxon>
        <taxon>fabids</taxon>
        <taxon>Fabales</taxon>
        <taxon>Fabaceae</taxon>
        <taxon>Papilionoideae</taxon>
        <taxon>50 kb inversion clade</taxon>
        <taxon>NPAAA clade</taxon>
        <taxon>Hologalegina</taxon>
        <taxon>robinioid clade</taxon>
        <taxon>Loteae</taxon>
        <taxon>Lotus</taxon>
    </lineage>
</organism>
<reference evidence="11" key="1">
    <citation type="submission" date="2012-05" db="EMBL/GenBank/DDBJ databases">
        <authorList>
            <person name="Krishnakumar V."/>
            <person name="Cheung F."/>
            <person name="Xiao Y."/>
            <person name="Chan A."/>
            <person name="Moskal W.A."/>
            <person name="Town C.D."/>
        </authorList>
    </citation>
    <scope>NUCLEOTIDE SEQUENCE</scope>
</reference>
<dbReference type="PROSITE" id="PS00036">
    <property type="entry name" value="BZIP_BASIC"/>
    <property type="match status" value="1"/>
</dbReference>
<dbReference type="AlphaFoldDB" id="I3SEC9"/>
<evidence type="ECO:0000256" key="4">
    <source>
        <dbReference type="ARBA" id="ARBA00023015"/>
    </source>
</evidence>
<keyword evidence="5" id="KW-0238">DNA-binding</keyword>
<keyword evidence="9" id="KW-1133">Transmembrane helix</keyword>
<evidence type="ECO:0000256" key="5">
    <source>
        <dbReference type="ARBA" id="ARBA00023125"/>
    </source>
</evidence>